<dbReference type="NCBIfam" id="TIGR03725">
    <property type="entry name" value="T6A_YeaZ"/>
    <property type="match status" value="1"/>
</dbReference>
<comment type="caution">
    <text evidence="2">The sequence shown here is derived from an EMBL/GenBank/DDBJ whole genome shotgun (WGS) entry which is preliminary data.</text>
</comment>
<dbReference type="EMBL" id="JAAGBB010000036">
    <property type="protein sequence ID" value="MBR0667544.1"/>
    <property type="molecule type" value="Genomic_DNA"/>
</dbReference>
<name>A0ABS5F4N5_9PROT</name>
<dbReference type="RefSeq" id="WP_211855324.1">
    <property type="nucleotide sequence ID" value="NZ_JAAGBB010000036.1"/>
</dbReference>
<evidence type="ECO:0000259" key="1">
    <source>
        <dbReference type="Pfam" id="PF00814"/>
    </source>
</evidence>
<dbReference type="Gene3D" id="3.30.420.40">
    <property type="match status" value="2"/>
</dbReference>
<gene>
    <name evidence="2" type="primary">tsaB</name>
    <name evidence="2" type="ORF">GXW71_24520</name>
</gene>
<organism evidence="2 3">
    <name type="scientific">Plastoroseomonas hellenica</name>
    <dbReference type="NCBI Taxonomy" id="2687306"/>
    <lineage>
        <taxon>Bacteria</taxon>
        <taxon>Pseudomonadati</taxon>
        <taxon>Pseudomonadota</taxon>
        <taxon>Alphaproteobacteria</taxon>
        <taxon>Acetobacterales</taxon>
        <taxon>Acetobacteraceae</taxon>
        <taxon>Plastoroseomonas</taxon>
    </lineage>
</organism>
<dbReference type="SUPFAM" id="SSF53067">
    <property type="entry name" value="Actin-like ATPase domain"/>
    <property type="match status" value="2"/>
</dbReference>
<protein>
    <submittedName>
        <fullName evidence="2">tRNA (Adenosine(37)-N6)-threonylcarbamoyltransferase complex dimerization subunit type 1 TsaB</fullName>
    </submittedName>
</protein>
<dbReference type="InterPro" id="IPR000905">
    <property type="entry name" value="Gcp-like_dom"/>
</dbReference>
<dbReference type="Pfam" id="PF00814">
    <property type="entry name" value="TsaD"/>
    <property type="match status" value="1"/>
</dbReference>
<evidence type="ECO:0000313" key="3">
    <source>
        <dbReference type="Proteomes" id="UP001196870"/>
    </source>
</evidence>
<proteinExistence type="predicted"/>
<evidence type="ECO:0000313" key="2">
    <source>
        <dbReference type="EMBL" id="MBR0667544.1"/>
    </source>
</evidence>
<dbReference type="Proteomes" id="UP001196870">
    <property type="component" value="Unassembled WGS sequence"/>
</dbReference>
<reference evidence="3" key="1">
    <citation type="journal article" date="2021" name="Syst. Appl. Microbiol.">
        <title>Roseomonas hellenica sp. nov., isolated from roots of wild-growing Alkanna tinctoria.</title>
        <authorList>
            <person name="Rat A."/>
            <person name="Naranjo H.D."/>
            <person name="Lebbe L."/>
            <person name="Cnockaert M."/>
            <person name="Krigas N."/>
            <person name="Grigoriadou K."/>
            <person name="Maloupa E."/>
            <person name="Willems A."/>
        </authorList>
    </citation>
    <scope>NUCLEOTIDE SEQUENCE [LARGE SCALE GENOMIC DNA]</scope>
    <source>
        <strain evidence="3">LMG 31523</strain>
    </source>
</reference>
<dbReference type="InterPro" id="IPR022496">
    <property type="entry name" value="T6A_TsaB"/>
</dbReference>
<dbReference type="InterPro" id="IPR043129">
    <property type="entry name" value="ATPase_NBD"/>
</dbReference>
<keyword evidence="3" id="KW-1185">Reference proteome</keyword>
<feature type="domain" description="Gcp-like" evidence="1">
    <location>
        <begin position="29"/>
        <end position="126"/>
    </location>
</feature>
<accession>A0ABS5F4N5</accession>
<sequence length="221" mass="21755">MIILALDGALARCSAAVLADGAVLAEAREDAARGQAALLPPMVDAVLARAGVAAPALSAVAVGVGPGGFTGLRAALALAEGIALGAAVPLIGVTTGEALAAAIPAERRLGRALWSVVDNRRGRVVLERFAPGAMVPDGPPEAFEEAALPAPPGPVVIAGDAAAAVAARLAAQERDVLLSDARLPEAAALARVAAARLAGALPPRDAVPLYVEPPAVRASAP</sequence>
<dbReference type="PANTHER" id="PTHR11735:SF11">
    <property type="entry name" value="TRNA THREONYLCARBAMOYLADENOSINE BIOSYNTHESIS PROTEIN TSAB"/>
    <property type="match status" value="1"/>
</dbReference>
<dbReference type="PANTHER" id="PTHR11735">
    <property type="entry name" value="TRNA N6-ADENOSINE THREONYLCARBAMOYLTRANSFERASE"/>
    <property type="match status" value="1"/>
</dbReference>